<gene>
    <name evidence="1" type="ORF">F0L46_19165</name>
</gene>
<accession>A0A5B2VAB9</accession>
<name>A0A5B2VAB9_9HYPH</name>
<evidence type="ECO:0000313" key="2">
    <source>
        <dbReference type="Proteomes" id="UP000323142"/>
    </source>
</evidence>
<reference evidence="1 2" key="1">
    <citation type="submission" date="2019-09" db="EMBL/GenBank/DDBJ databases">
        <title>Salinarimonas rosea gen. nov., sp. nov., a new member of the a-2 subgroup of the Proteobacteria.</title>
        <authorList>
            <person name="Liu J."/>
        </authorList>
    </citation>
    <scope>NUCLEOTIDE SEQUENCE [LARGE SCALE GENOMIC DNA]</scope>
    <source>
        <strain evidence="1 2">BN140002</strain>
    </source>
</reference>
<dbReference type="Proteomes" id="UP000323142">
    <property type="component" value="Unassembled WGS sequence"/>
</dbReference>
<organism evidence="1 2">
    <name type="scientific">Salinarimonas soli</name>
    <dbReference type="NCBI Taxonomy" id="1638099"/>
    <lineage>
        <taxon>Bacteria</taxon>
        <taxon>Pseudomonadati</taxon>
        <taxon>Pseudomonadota</taxon>
        <taxon>Alphaproteobacteria</taxon>
        <taxon>Hyphomicrobiales</taxon>
        <taxon>Salinarimonadaceae</taxon>
        <taxon>Salinarimonas</taxon>
    </lineage>
</organism>
<comment type="caution">
    <text evidence="1">The sequence shown here is derived from an EMBL/GenBank/DDBJ whole genome shotgun (WGS) entry which is preliminary data.</text>
</comment>
<evidence type="ECO:0000313" key="1">
    <source>
        <dbReference type="EMBL" id="KAA2235678.1"/>
    </source>
</evidence>
<reference evidence="1 2" key="2">
    <citation type="submission" date="2019-09" db="EMBL/GenBank/DDBJ databases">
        <authorList>
            <person name="Jin C."/>
        </authorList>
    </citation>
    <scope>NUCLEOTIDE SEQUENCE [LARGE SCALE GENOMIC DNA]</scope>
    <source>
        <strain evidence="1 2">BN140002</strain>
    </source>
</reference>
<proteinExistence type="predicted"/>
<dbReference type="EMBL" id="VUOA01000034">
    <property type="protein sequence ID" value="KAA2235678.1"/>
    <property type="molecule type" value="Genomic_DNA"/>
</dbReference>
<dbReference type="AlphaFoldDB" id="A0A5B2VAB9"/>
<keyword evidence="2" id="KW-1185">Reference proteome</keyword>
<protein>
    <submittedName>
        <fullName evidence="1">Uncharacterized protein</fullName>
    </submittedName>
</protein>
<sequence>MAALALGGFVAITSYPTAEASPPIVKTEPARPAVRMMTSDLIQTAATETRAAAEDDAACTKVRKRLWVDGEGWIVRRVSICR</sequence>
<dbReference type="OrthoDB" id="8021190at2"/>